<dbReference type="InterPro" id="IPR000504">
    <property type="entry name" value="RRM_dom"/>
</dbReference>
<comment type="caution">
    <text evidence="5">The sequence shown here is derived from an EMBL/GenBank/DDBJ whole genome shotgun (WGS) entry which is preliminary data.</text>
</comment>
<dbReference type="GO" id="GO:0003723">
    <property type="term" value="F:RNA binding"/>
    <property type="evidence" value="ECO:0007669"/>
    <property type="project" value="UniProtKB-UniRule"/>
</dbReference>
<dbReference type="AlphaFoldDB" id="A0A8H7BSF3"/>
<reference evidence="5" key="1">
    <citation type="submission" date="2020-01" db="EMBL/GenBank/DDBJ databases">
        <title>Genome Sequencing of Three Apophysomyces-Like Fungal Strains Confirms a Novel Fungal Genus in the Mucoromycota with divergent Burkholderia-like Endosymbiotic Bacteria.</title>
        <authorList>
            <person name="Stajich J.E."/>
            <person name="Macias A.M."/>
            <person name="Carter-House D."/>
            <person name="Lovett B."/>
            <person name="Kasson L.R."/>
            <person name="Berry K."/>
            <person name="Grigoriev I."/>
            <person name="Chang Y."/>
            <person name="Spatafora J."/>
            <person name="Kasson M.T."/>
        </authorList>
    </citation>
    <scope>NUCLEOTIDE SEQUENCE</scope>
    <source>
        <strain evidence="5">NRRL A-21654</strain>
    </source>
</reference>
<dbReference type="InterPro" id="IPR034772">
    <property type="entry name" value="CPSF6/7"/>
</dbReference>
<dbReference type="OrthoDB" id="10065185at2759"/>
<comment type="similarity">
    <text evidence="1">Belongs to the RRM CPSF6/7 family.</text>
</comment>
<feature type="region of interest" description="Disordered" evidence="3">
    <location>
        <begin position="1"/>
        <end position="126"/>
    </location>
</feature>
<dbReference type="SUPFAM" id="SSF54928">
    <property type="entry name" value="RNA-binding domain, RBD"/>
    <property type="match status" value="1"/>
</dbReference>
<evidence type="ECO:0000256" key="2">
    <source>
        <dbReference type="PROSITE-ProRule" id="PRU00176"/>
    </source>
</evidence>
<feature type="compositionally biased region" description="Acidic residues" evidence="3">
    <location>
        <begin position="1"/>
        <end position="20"/>
    </location>
</feature>
<organism evidence="5 6">
    <name type="scientific">Apophysomyces ossiformis</name>
    <dbReference type="NCBI Taxonomy" id="679940"/>
    <lineage>
        <taxon>Eukaryota</taxon>
        <taxon>Fungi</taxon>
        <taxon>Fungi incertae sedis</taxon>
        <taxon>Mucoromycota</taxon>
        <taxon>Mucoromycotina</taxon>
        <taxon>Mucoromycetes</taxon>
        <taxon>Mucorales</taxon>
        <taxon>Mucorineae</taxon>
        <taxon>Mucoraceae</taxon>
        <taxon>Apophysomyces</taxon>
    </lineage>
</organism>
<evidence type="ECO:0000259" key="4">
    <source>
        <dbReference type="PROSITE" id="PS50102"/>
    </source>
</evidence>
<sequence>MSDEFDIYGDDTFDQSDDILNEIVGESPSAREAKRRKTTQQTQGAEDDLFADFGEIDKDSKSNRRDADHRSSSREEQSNYSRPTTQGTSESLSQRQNESPQKIPSAVHGHSSSRSHTDSPSRREPPMALANLRGVVSHPTTSIYVGELAWKLKVYINKYVTDEDIKAPLVDIGIAGELKDLTFFEHKVNGKSRGIVFLEFSSAEVASRAKEVLDDAQLGGRKPATTFTTSTNPFKHLPKEPPQKTQRMQTPNTRMGGGQMMAGAAFNPMMGGAFGMPYGGFPNTRGGFMGGFGADNMMGAAGGRGRAMSMRGNAQGQQYMNRMGRGGNMMGGGNYMADGAGFSGMVVFWGSNT</sequence>
<feature type="region of interest" description="Disordered" evidence="3">
    <location>
        <begin position="220"/>
        <end position="250"/>
    </location>
</feature>
<feature type="compositionally biased region" description="Basic and acidic residues" evidence="3">
    <location>
        <begin position="55"/>
        <end position="77"/>
    </location>
</feature>
<dbReference type="InterPro" id="IPR012677">
    <property type="entry name" value="Nucleotide-bd_a/b_plait_sf"/>
</dbReference>
<evidence type="ECO:0000256" key="3">
    <source>
        <dbReference type="SAM" id="MobiDB-lite"/>
    </source>
</evidence>
<dbReference type="Pfam" id="PF00076">
    <property type="entry name" value="RRM_1"/>
    <property type="match status" value="1"/>
</dbReference>
<evidence type="ECO:0000256" key="1">
    <source>
        <dbReference type="ARBA" id="ARBA00006265"/>
    </source>
</evidence>
<dbReference type="Gene3D" id="3.30.70.330">
    <property type="match status" value="1"/>
</dbReference>
<keyword evidence="6" id="KW-1185">Reference proteome</keyword>
<dbReference type="InterPro" id="IPR035979">
    <property type="entry name" value="RBD_domain_sf"/>
</dbReference>
<keyword evidence="2" id="KW-0694">RNA-binding</keyword>
<name>A0A8H7BSF3_9FUNG</name>
<protein>
    <recommendedName>
        <fullName evidence="4">RRM domain-containing protein</fullName>
    </recommendedName>
</protein>
<evidence type="ECO:0000313" key="5">
    <source>
        <dbReference type="EMBL" id="KAF7725705.1"/>
    </source>
</evidence>
<dbReference type="GO" id="GO:0006397">
    <property type="term" value="P:mRNA processing"/>
    <property type="evidence" value="ECO:0007669"/>
    <property type="project" value="UniProtKB-KW"/>
</dbReference>
<proteinExistence type="inferred from homology"/>
<feature type="domain" description="RRM" evidence="4">
    <location>
        <begin position="141"/>
        <end position="230"/>
    </location>
</feature>
<feature type="compositionally biased region" description="Basic and acidic residues" evidence="3">
    <location>
        <begin position="115"/>
        <end position="125"/>
    </location>
</feature>
<feature type="compositionally biased region" description="Polar residues" evidence="3">
    <location>
        <begin position="78"/>
        <end position="102"/>
    </location>
</feature>
<evidence type="ECO:0000313" key="6">
    <source>
        <dbReference type="Proteomes" id="UP000605846"/>
    </source>
</evidence>
<dbReference type="PROSITE" id="PS50102">
    <property type="entry name" value="RRM"/>
    <property type="match status" value="1"/>
</dbReference>
<dbReference type="PANTHER" id="PTHR23204">
    <property type="entry name" value="CLEAVAGE AND POLYADENYLATION SPECIFIC FACTOR"/>
    <property type="match status" value="1"/>
</dbReference>
<gene>
    <name evidence="5" type="ORF">EC973_009422</name>
</gene>
<accession>A0A8H7BSF3</accession>
<dbReference type="SMART" id="SM00360">
    <property type="entry name" value="RRM"/>
    <property type="match status" value="1"/>
</dbReference>
<dbReference type="EMBL" id="JABAYA010000091">
    <property type="protein sequence ID" value="KAF7725705.1"/>
    <property type="molecule type" value="Genomic_DNA"/>
</dbReference>
<dbReference type="Proteomes" id="UP000605846">
    <property type="component" value="Unassembled WGS sequence"/>
</dbReference>
<dbReference type="GO" id="GO:0005634">
    <property type="term" value="C:nucleus"/>
    <property type="evidence" value="ECO:0007669"/>
    <property type="project" value="UniProtKB-SubCell"/>
</dbReference>